<proteinExistence type="predicted"/>
<feature type="compositionally biased region" description="Basic and acidic residues" evidence="1">
    <location>
        <begin position="308"/>
        <end position="324"/>
    </location>
</feature>
<keyword evidence="3" id="KW-1185">Reference proteome</keyword>
<name>A0A4Y2I5X2_ARAVE</name>
<dbReference type="Proteomes" id="UP000499080">
    <property type="component" value="Unassembled WGS sequence"/>
</dbReference>
<comment type="caution">
    <text evidence="2">The sequence shown here is derived from an EMBL/GenBank/DDBJ whole genome shotgun (WGS) entry which is preliminary data.</text>
</comment>
<sequence length="540" mass="60570">MLAWNVVKKFVYAFFENKSNDMAAKFGIFIRSTKSDDDIIEACSNLIQNSNSGGRITAVRKDKTYGGVKVYLNGNDIVQELIGKQFLFETGHDLSTIHPLTTHLTVHDAIVSTTEEEFIGELRYIIQEALGPVLKISKVPVSKLHPDIGNGNWRVLLDVPEIEDLDVYKKSGLPVNLTVKVPGVHGRLPITFYCTKCDKDGHTQWRCSENIEDETKAVSDSVKREDSTVATPSKPSSGFFIRDREDESREREVTPKNKPLLKIKNIKKFESEIGKEEVRNYCDSVHLKDSKDIKKEIGESSSSGINSEIKRRLFSGRDDREPNSKRARISPMIDDDNHSENLPKASSTTNDADSLEIPCGSSPSTPFKNQPNHFPFPSVGGLLTRNSVDDSVTTSNQPAPTVDTIKSELPSTDENDSDINQAPSRAKPVRQRKKPAQGIPIVIPDRIKNIILEIEDGVLNVEQLTAFFNHVKKKSKPCSFAEMYTSDVAGLKKQLGEIKRKYYMIPERGTNVEIQFMKWFVNILDRFDGTPSTRKKKAKA</sequence>
<dbReference type="OrthoDB" id="6425413at2759"/>
<feature type="region of interest" description="Disordered" evidence="1">
    <location>
        <begin position="297"/>
        <end position="435"/>
    </location>
</feature>
<reference evidence="2 3" key="1">
    <citation type="journal article" date="2019" name="Sci. Rep.">
        <title>Orb-weaving spider Araneus ventricosus genome elucidates the spidroin gene catalogue.</title>
        <authorList>
            <person name="Kono N."/>
            <person name="Nakamura H."/>
            <person name="Ohtoshi R."/>
            <person name="Moran D.A.P."/>
            <person name="Shinohara A."/>
            <person name="Yoshida Y."/>
            <person name="Fujiwara M."/>
            <person name="Mori M."/>
            <person name="Tomita M."/>
            <person name="Arakawa K."/>
        </authorList>
    </citation>
    <scope>NUCLEOTIDE SEQUENCE [LARGE SCALE GENOMIC DNA]</scope>
</reference>
<dbReference type="AlphaFoldDB" id="A0A4Y2I5X2"/>
<evidence type="ECO:0000313" key="2">
    <source>
        <dbReference type="EMBL" id="GBM72910.1"/>
    </source>
</evidence>
<dbReference type="EMBL" id="BGPR01002408">
    <property type="protein sequence ID" value="GBM72910.1"/>
    <property type="molecule type" value="Genomic_DNA"/>
</dbReference>
<gene>
    <name evidence="2" type="ORF">AVEN_68489_1</name>
</gene>
<accession>A0A4Y2I5X2</accession>
<protein>
    <submittedName>
        <fullName evidence="2">Uncharacterized protein</fullName>
    </submittedName>
</protein>
<evidence type="ECO:0000256" key="1">
    <source>
        <dbReference type="SAM" id="MobiDB-lite"/>
    </source>
</evidence>
<feature type="compositionally biased region" description="Basic and acidic residues" evidence="1">
    <location>
        <begin position="217"/>
        <end position="227"/>
    </location>
</feature>
<feature type="compositionally biased region" description="Polar residues" evidence="1">
    <location>
        <begin position="361"/>
        <end position="372"/>
    </location>
</feature>
<feature type="region of interest" description="Disordered" evidence="1">
    <location>
        <begin position="217"/>
        <end position="256"/>
    </location>
</feature>
<organism evidence="2 3">
    <name type="scientific">Araneus ventricosus</name>
    <name type="common">Orbweaver spider</name>
    <name type="synonym">Epeira ventricosa</name>
    <dbReference type="NCBI Taxonomy" id="182803"/>
    <lineage>
        <taxon>Eukaryota</taxon>
        <taxon>Metazoa</taxon>
        <taxon>Ecdysozoa</taxon>
        <taxon>Arthropoda</taxon>
        <taxon>Chelicerata</taxon>
        <taxon>Arachnida</taxon>
        <taxon>Araneae</taxon>
        <taxon>Araneomorphae</taxon>
        <taxon>Entelegynae</taxon>
        <taxon>Araneoidea</taxon>
        <taxon>Araneidae</taxon>
        <taxon>Araneus</taxon>
    </lineage>
</organism>
<evidence type="ECO:0000313" key="3">
    <source>
        <dbReference type="Proteomes" id="UP000499080"/>
    </source>
</evidence>
<feature type="compositionally biased region" description="Polar residues" evidence="1">
    <location>
        <begin position="384"/>
        <end position="399"/>
    </location>
</feature>
<feature type="compositionally biased region" description="Basic and acidic residues" evidence="1">
    <location>
        <begin position="241"/>
        <end position="255"/>
    </location>
</feature>